<dbReference type="Pfam" id="PF21238">
    <property type="entry name" value="Pus10_C"/>
    <property type="match status" value="1"/>
</dbReference>
<comment type="similarity">
    <text evidence="1">Belongs to the pseudouridine synthase Pus10 family.</text>
</comment>
<organism evidence="7 8">
    <name type="scientific">Ceutorhynchus assimilis</name>
    <name type="common">cabbage seed weevil</name>
    <dbReference type="NCBI Taxonomy" id="467358"/>
    <lineage>
        <taxon>Eukaryota</taxon>
        <taxon>Metazoa</taxon>
        <taxon>Ecdysozoa</taxon>
        <taxon>Arthropoda</taxon>
        <taxon>Hexapoda</taxon>
        <taxon>Insecta</taxon>
        <taxon>Pterygota</taxon>
        <taxon>Neoptera</taxon>
        <taxon>Endopterygota</taxon>
        <taxon>Coleoptera</taxon>
        <taxon>Polyphaga</taxon>
        <taxon>Cucujiformia</taxon>
        <taxon>Curculionidae</taxon>
        <taxon>Ceutorhynchinae</taxon>
        <taxon>Ceutorhynchus</taxon>
    </lineage>
</organism>
<name>A0A9N9MU93_9CUCU</name>
<evidence type="ECO:0000256" key="4">
    <source>
        <dbReference type="ARBA" id="ARBA00023235"/>
    </source>
</evidence>
<evidence type="ECO:0000256" key="3">
    <source>
        <dbReference type="ARBA" id="ARBA00022694"/>
    </source>
</evidence>
<dbReference type="PANTHER" id="PTHR21568">
    <property type="entry name" value="TRNA PSEUDOURIDINE SYNTHASE PUS10"/>
    <property type="match status" value="1"/>
</dbReference>
<evidence type="ECO:0000259" key="5">
    <source>
        <dbReference type="Pfam" id="PF21237"/>
    </source>
</evidence>
<accession>A0A9N9MU93</accession>
<dbReference type="InterPro" id="IPR048742">
    <property type="entry name" value="Pus10_N_euk"/>
</dbReference>
<dbReference type="FunFam" id="3.30.70.2510:FF:000001">
    <property type="entry name" value="tRNA pseudouridine synthase Pus10"/>
    <property type="match status" value="1"/>
</dbReference>
<dbReference type="AlphaFoldDB" id="A0A9N9MU93"/>
<evidence type="ECO:0000259" key="6">
    <source>
        <dbReference type="Pfam" id="PF21238"/>
    </source>
</evidence>
<keyword evidence="3" id="KW-0819">tRNA processing</keyword>
<dbReference type="GO" id="GO:0003723">
    <property type="term" value="F:RNA binding"/>
    <property type="evidence" value="ECO:0007669"/>
    <property type="project" value="InterPro"/>
</dbReference>
<gene>
    <name evidence="7" type="ORF">CEUTPL_LOCUS9707</name>
</gene>
<evidence type="ECO:0000256" key="1">
    <source>
        <dbReference type="ARBA" id="ARBA00009652"/>
    </source>
</evidence>
<dbReference type="Gene3D" id="3.30.70.3190">
    <property type="match status" value="1"/>
</dbReference>
<dbReference type="GO" id="GO:0031119">
    <property type="term" value="P:tRNA pseudouridine synthesis"/>
    <property type="evidence" value="ECO:0007669"/>
    <property type="project" value="TreeGrafter"/>
</dbReference>
<keyword evidence="4" id="KW-0413">Isomerase</keyword>
<dbReference type="Gene3D" id="3.30.70.2510">
    <property type="match status" value="1"/>
</dbReference>
<dbReference type="OrthoDB" id="271937at2759"/>
<dbReference type="SUPFAM" id="SSF55120">
    <property type="entry name" value="Pseudouridine synthase"/>
    <property type="match status" value="1"/>
</dbReference>
<evidence type="ECO:0000256" key="2">
    <source>
        <dbReference type="ARBA" id="ARBA00012787"/>
    </source>
</evidence>
<dbReference type="InterPro" id="IPR048741">
    <property type="entry name" value="Pus10-like_C"/>
</dbReference>
<proteinExistence type="inferred from homology"/>
<dbReference type="GO" id="GO:0160148">
    <property type="term" value="F:tRNA pseudouridine(55) synthase activity"/>
    <property type="evidence" value="ECO:0007669"/>
    <property type="project" value="UniProtKB-EC"/>
</dbReference>
<feature type="domain" description="Pus10 N-terminal eukaryotes" evidence="5">
    <location>
        <begin position="79"/>
        <end position="255"/>
    </location>
</feature>
<dbReference type="Proteomes" id="UP001152799">
    <property type="component" value="Chromosome 5"/>
</dbReference>
<dbReference type="PANTHER" id="PTHR21568:SF0">
    <property type="entry name" value="TRNA PSEUDOURIDINE SYNTHASE PUS10"/>
    <property type="match status" value="1"/>
</dbReference>
<dbReference type="EMBL" id="OU892281">
    <property type="protein sequence ID" value="CAG9769191.1"/>
    <property type="molecule type" value="Genomic_DNA"/>
</dbReference>
<dbReference type="InterPro" id="IPR020103">
    <property type="entry name" value="PsdUridine_synth_cat_dom_sf"/>
</dbReference>
<evidence type="ECO:0000313" key="7">
    <source>
        <dbReference type="EMBL" id="CAG9769191.1"/>
    </source>
</evidence>
<dbReference type="EC" id="5.4.99.25" evidence="2"/>
<feature type="domain" description="Pus10-like C-terminal" evidence="6">
    <location>
        <begin position="263"/>
        <end position="497"/>
    </location>
</feature>
<dbReference type="Pfam" id="PF21237">
    <property type="entry name" value="Pus10_N_euk"/>
    <property type="match status" value="1"/>
</dbReference>
<reference evidence="7" key="1">
    <citation type="submission" date="2022-01" db="EMBL/GenBank/DDBJ databases">
        <authorList>
            <person name="King R."/>
        </authorList>
    </citation>
    <scope>NUCLEOTIDE SEQUENCE</scope>
</reference>
<evidence type="ECO:0000313" key="8">
    <source>
        <dbReference type="Proteomes" id="UP001152799"/>
    </source>
</evidence>
<dbReference type="InterPro" id="IPR039894">
    <property type="entry name" value="Pus10-like"/>
</dbReference>
<sequence length="506" mass="57903">MDSSNSTVETIAVVNFLLESSCCYRCIIRFLGIQVPENEKAYRKPREYLNTLLDDHKTVNPEDNNSDESVAKRSKPNICPVCLDCFEQKTAERIVSNFASLSIKDYEYKTFIFNVSFPKCLAIRAHGMLLHLKKHFPDYKFKNLYEKEKEGDIVIEPPHKIFRSSAGEIISKAINKQYHPKSNLSLLITIGYENDNLEVNNMKNIFKIKSSRKNQIETSRNNINEYLKGLDDQTFKNNFPVPPQVPNIEVQLEKVDITAEPIYLGGRYFKFKRTIGQTPWVINGVSLAPHNVEEIIFDAVTNVLRFNKKYMTFSSSGREDVDVRMLGSGRPFYIKVDNPKNRNISLEQIQEIEKQIIKSELVAVIKLQVVHPSDLVRIKHGEETKRKTYRGLCKTTAPNIKDVISKINAQKELTISQLTVMRVLHRRTLMTRKREIPIISAAEIPGQSNLFELEIVTQAGTYVKEFVHGDFERTVPSVSSIVGYPTDLVALDCVNIDLVWPEAPDT</sequence>
<dbReference type="Gene3D" id="1.10.10.2050">
    <property type="match status" value="1"/>
</dbReference>
<keyword evidence="8" id="KW-1185">Reference proteome</keyword>
<protein>
    <recommendedName>
        <fullName evidence="2">tRNA pseudouridine(55) synthase</fullName>
        <ecNumber evidence="2">5.4.99.25</ecNumber>
    </recommendedName>
</protein>